<dbReference type="GO" id="GO:0016301">
    <property type="term" value="F:kinase activity"/>
    <property type="evidence" value="ECO:0007669"/>
    <property type="project" value="UniProtKB-KW"/>
</dbReference>
<reference evidence="10 11" key="1">
    <citation type="journal article" date="2015" name="Genome Announc.">
        <title>Expanding the biotechnology potential of lactobacilli through comparative genomics of 213 strains and associated genera.</title>
        <authorList>
            <person name="Sun Z."/>
            <person name="Harris H.M."/>
            <person name="McCann A."/>
            <person name="Guo C."/>
            <person name="Argimon S."/>
            <person name="Zhang W."/>
            <person name="Yang X."/>
            <person name="Jeffery I.B."/>
            <person name="Cooney J.C."/>
            <person name="Kagawa T.F."/>
            <person name="Liu W."/>
            <person name="Song Y."/>
            <person name="Salvetti E."/>
            <person name="Wrobel A."/>
            <person name="Rasinkangas P."/>
            <person name="Parkhill J."/>
            <person name="Rea M.C."/>
            <person name="O'Sullivan O."/>
            <person name="Ritari J."/>
            <person name="Douillard F.P."/>
            <person name="Paul Ross R."/>
            <person name="Yang R."/>
            <person name="Briner A.E."/>
            <person name="Felis G.E."/>
            <person name="de Vos W.M."/>
            <person name="Barrangou R."/>
            <person name="Klaenhammer T.R."/>
            <person name="Caufield P.W."/>
            <person name="Cui Y."/>
            <person name="Zhang H."/>
            <person name="O'Toole P.W."/>
        </authorList>
    </citation>
    <scope>NUCLEOTIDE SEQUENCE [LARGE SCALE GENOMIC DNA]</scope>
    <source>
        <strain evidence="10 11">DSM 20634</strain>
    </source>
</reference>
<evidence type="ECO:0000256" key="1">
    <source>
        <dbReference type="ARBA" id="ARBA00000198"/>
    </source>
</evidence>
<dbReference type="AlphaFoldDB" id="A0A0R2A3U0"/>
<dbReference type="SUPFAM" id="SSF55083">
    <property type="entry name" value="6-hydroxymethyl-7,8-dihydropterin pyrophosphokinase, HPPK"/>
    <property type="match status" value="1"/>
</dbReference>
<dbReference type="RefSeq" id="WP_057779628.1">
    <property type="nucleotide sequence ID" value="NZ_AYYY01000043.1"/>
</dbReference>
<dbReference type="NCBIfam" id="TIGR01498">
    <property type="entry name" value="folK"/>
    <property type="match status" value="1"/>
</dbReference>
<evidence type="ECO:0000256" key="2">
    <source>
        <dbReference type="ARBA" id="ARBA00005051"/>
    </source>
</evidence>
<keyword evidence="4" id="KW-0808">Transferase</keyword>
<evidence type="ECO:0000256" key="7">
    <source>
        <dbReference type="ARBA" id="ARBA00022840"/>
    </source>
</evidence>
<dbReference type="EC" id="2.7.6.3" evidence="3"/>
<dbReference type="GO" id="GO:0046654">
    <property type="term" value="P:tetrahydrofolate biosynthetic process"/>
    <property type="evidence" value="ECO:0007669"/>
    <property type="project" value="UniProtKB-UniPathway"/>
</dbReference>
<feature type="domain" description="7,8-dihydro-6-hydroxymethylpterin-pyrophosphokinase" evidence="9">
    <location>
        <begin position="88"/>
        <end position="99"/>
    </location>
</feature>
<keyword evidence="5" id="KW-0547">Nucleotide-binding</keyword>
<dbReference type="InterPro" id="IPR035907">
    <property type="entry name" value="Hppk_sf"/>
</dbReference>
<dbReference type="GO" id="GO:0005524">
    <property type="term" value="F:ATP binding"/>
    <property type="evidence" value="ECO:0007669"/>
    <property type="project" value="UniProtKB-KW"/>
</dbReference>
<dbReference type="GO" id="GO:0003848">
    <property type="term" value="F:2-amino-4-hydroxy-6-hydroxymethyldihydropteridine diphosphokinase activity"/>
    <property type="evidence" value="ECO:0007669"/>
    <property type="project" value="UniProtKB-EC"/>
</dbReference>
<keyword evidence="11" id="KW-1185">Reference proteome</keyword>
<comment type="caution">
    <text evidence="10">The sequence shown here is derived from an EMBL/GenBank/DDBJ whole genome shotgun (WGS) entry which is preliminary data.</text>
</comment>
<dbReference type="STRING" id="1423813.FC26_GL002348"/>
<evidence type="ECO:0000256" key="5">
    <source>
        <dbReference type="ARBA" id="ARBA00022741"/>
    </source>
</evidence>
<protein>
    <recommendedName>
        <fullName evidence="3">2-amino-4-hydroxy-6-hydroxymethyldihydropteridine diphosphokinase</fullName>
        <ecNumber evidence="3">2.7.6.3</ecNumber>
    </recommendedName>
</protein>
<proteinExistence type="predicted"/>
<dbReference type="GO" id="GO:0046656">
    <property type="term" value="P:folic acid biosynthetic process"/>
    <property type="evidence" value="ECO:0007669"/>
    <property type="project" value="UniProtKB-KW"/>
</dbReference>
<evidence type="ECO:0000313" key="10">
    <source>
        <dbReference type="EMBL" id="KRM61130.1"/>
    </source>
</evidence>
<evidence type="ECO:0000256" key="6">
    <source>
        <dbReference type="ARBA" id="ARBA00022777"/>
    </source>
</evidence>
<accession>A0A0R2A3U0</accession>
<gene>
    <name evidence="10" type="ORF">FC26_GL002348</name>
</gene>
<evidence type="ECO:0000256" key="8">
    <source>
        <dbReference type="ARBA" id="ARBA00022909"/>
    </source>
</evidence>
<keyword evidence="7" id="KW-0067">ATP-binding</keyword>
<comment type="pathway">
    <text evidence="2">Cofactor biosynthesis; tetrahydrofolate biosynthesis; 2-amino-4-hydroxy-6-hydroxymethyl-7,8-dihydropteridine diphosphate from 7,8-dihydroneopterin triphosphate: step 4/4.</text>
</comment>
<keyword evidence="8" id="KW-0289">Folate biosynthesis</keyword>
<dbReference type="Pfam" id="PF01288">
    <property type="entry name" value="HPPK"/>
    <property type="match status" value="1"/>
</dbReference>
<evidence type="ECO:0000313" key="11">
    <source>
        <dbReference type="Proteomes" id="UP000051733"/>
    </source>
</evidence>
<dbReference type="EMBL" id="AYYY01000043">
    <property type="protein sequence ID" value="KRM61130.1"/>
    <property type="molecule type" value="Genomic_DNA"/>
</dbReference>
<dbReference type="UniPathway" id="UPA00077">
    <property type="reaction ID" value="UER00155"/>
</dbReference>
<dbReference type="OrthoDB" id="9808041at2"/>
<dbReference type="CDD" id="cd00483">
    <property type="entry name" value="HPPK"/>
    <property type="match status" value="1"/>
</dbReference>
<dbReference type="PROSITE" id="PS00794">
    <property type="entry name" value="HPPK"/>
    <property type="match status" value="1"/>
</dbReference>
<dbReference type="PANTHER" id="PTHR43071">
    <property type="entry name" value="2-AMINO-4-HYDROXY-6-HYDROXYMETHYLDIHYDROPTERIDINE PYROPHOSPHOKINASE"/>
    <property type="match status" value="1"/>
</dbReference>
<keyword evidence="6 10" id="KW-0418">Kinase</keyword>
<dbReference type="PATRIC" id="fig|1423813.3.peg.2395"/>
<organism evidence="10 11">
    <name type="scientific">Paucilactobacillus vaccinostercus DSM 20634</name>
    <dbReference type="NCBI Taxonomy" id="1423813"/>
    <lineage>
        <taxon>Bacteria</taxon>
        <taxon>Bacillati</taxon>
        <taxon>Bacillota</taxon>
        <taxon>Bacilli</taxon>
        <taxon>Lactobacillales</taxon>
        <taxon>Lactobacillaceae</taxon>
        <taxon>Paucilactobacillus</taxon>
    </lineage>
</organism>
<evidence type="ECO:0000256" key="4">
    <source>
        <dbReference type="ARBA" id="ARBA00022679"/>
    </source>
</evidence>
<dbReference type="PANTHER" id="PTHR43071:SF1">
    <property type="entry name" value="2-AMINO-4-HYDROXY-6-HYDROXYMETHYLDIHYDROPTERIDINE PYROPHOSPHOKINASE"/>
    <property type="match status" value="1"/>
</dbReference>
<sequence>MSVAYLSMGSNIGDRAAQLHQAVVLLKAMHDIQVEQVSSLYETEPVGGVVQDDFLNIAVKVETSLTPRALLAQLHQIEQQLHRKRLVHWGPRTIDLDIIFFDNLHSDDPVVTLPHPEVQHRLFVLVPIKEISRGDAQIHAIVNQMIATTDDSNWVRKYRNSGEKA</sequence>
<comment type="catalytic activity">
    <reaction evidence="1">
        <text>6-hydroxymethyl-7,8-dihydropterin + ATP = (7,8-dihydropterin-6-yl)methyl diphosphate + AMP + H(+)</text>
        <dbReference type="Rhea" id="RHEA:11412"/>
        <dbReference type="ChEBI" id="CHEBI:15378"/>
        <dbReference type="ChEBI" id="CHEBI:30616"/>
        <dbReference type="ChEBI" id="CHEBI:44841"/>
        <dbReference type="ChEBI" id="CHEBI:72950"/>
        <dbReference type="ChEBI" id="CHEBI:456215"/>
        <dbReference type="EC" id="2.7.6.3"/>
    </reaction>
</comment>
<evidence type="ECO:0000259" key="9">
    <source>
        <dbReference type="PROSITE" id="PS00794"/>
    </source>
</evidence>
<name>A0A0R2A3U0_9LACO</name>
<dbReference type="Proteomes" id="UP000051733">
    <property type="component" value="Unassembled WGS sequence"/>
</dbReference>
<dbReference type="InterPro" id="IPR000550">
    <property type="entry name" value="Hppk"/>
</dbReference>
<evidence type="ECO:0000256" key="3">
    <source>
        <dbReference type="ARBA" id="ARBA00013253"/>
    </source>
</evidence>
<dbReference type="Gene3D" id="3.30.70.560">
    <property type="entry name" value="7,8-Dihydro-6-hydroxymethylpterin-pyrophosphokinase HPPK"/>
    <property type="match status" value="1"/>
</dbReference>